<proteinExistence type="predicted"/>
<reference evidence="4" key="1">
    <citation type="journal article" date="2017" name="bioRxiv">
        <title>Comparative analysis of the genomes of Stylophora pistillata and Acropora digitifera provides evidence for extensive differences between species of corals.</title>
        <authorList>
            <person name="Voolstra C.R."/>
            <person name="Li Y."/>
            <person name="Liew Y.J."/>
            <person name="Baumgarten S."/>
            <person name="Zoccola D."/>
            <person name="Flot J.-F."/>
            <person name="Tambutte S."/>
            <person name="Allemand D."/>
            <person name="Aranda M."/>
        </authorList>
    </citation>
    <scope>NUCLEOTIDE SEQUENCE [LARGE SCALE GENOMIC DNA]</scope>
</reference>
<dbReference type="STRING" id="50429.A0A2B4T1Q4"/>
<organism evidence="3 4">
    <name type="scientific">Stylophora pistillata</name>
    <name type="common">Smooth cauliflower coral</name>
    <dbReference type="NCBI Taxonomy" id="50429"/>
    <lineage>
        <taxon>Eukaryota</taxon>
        <taxon>Metazoa</taxon>
        <taxon>Cnidaria</taxon>
        <taxon>Anthozoa</taxon>
        <taxon>Hexacorallia</taxon>
        <taxon>Scleractinia</taxon>
        <taxon>Astrocoeniina</taxon>
        <taxon>Pocilloporidae</taxon>
        <taxon>Stylophora</taxon>
    </lineage>
</organism>
<feature type="compositionally biased region" description="Low complexity" evidence="1">
    <location>
        <begin position="518"/>
        <end position="527"/>
    </location>
</feature>
<feature type="region of interest" description="Disordered" evidence="1">
    <location>
        <begin position="356"/>
        <end position="411"/>
    </location>
</feature>
<keyword evidence="4" id="KW-1185">Reference proteome</keyword>
<feature type="compositionally biased region" description="Polar residues" evidence="1">
    <location>
        <begin position="635"/>
        <end position="644"/>
    </location>
</feature>
<feature type="compositionally biased region" description="Basic and acidic residues" evidence="1">
    <location>
        <begin position="188"/>
        <end position="209"/>
    </location>
</feature>
<feature type="region of interest" description="Disordered" evidence="1">
    <location>
        <begin position="443"/>
        <end position="474"/>
    </location>
</feature>
<dbReference type="Pfam" id="PF07647">
    <property type="entry name" value="SAM_2"/>
    <property type="match status" value="2"/>
</dbReference>
<feature type="compositionally biased region" description="Basic residues" evidence="1">
    <location>
        <begin position="380"/>
        <end position="398"/>
    </location>
</feature>
<dbReference type="EMBL" id="LSMT01000003">
    <property type="protein sequence ID" value="PFX34555.1"/>
    <property type="molecule type" value="Genomic_DNA"/>
</dbReference>
<evidence type="ECO:0000313" key="4">
    <source>
        <dbReference type="Proteomes" id="UP000225706"/>
    </source>
</evidence>
<feature type="region of interest" description="Disordered" evidence="1">
    <location>
        <begin position="610"/>
        <end position="929"/>
    </location>
</feature>
<feature type="domain" description="SAM" evidence="2">
    <location>
        <begin position="1015"/>
        <end position="1078"/>
    </location>
</feature>
<feature type="compositionally biased region" description="Low complexity" evidence="1">
    <location>
        <begin position="163"/>
        <end position="172"/>
    </location>
</feature>
<dbReference type="InterPro" id="IPR058666">
    <property type="entry name" value="SASH1/NUB1_homeodomain"/>
</dbReference>
<evidence type="ECO:0000256" key="1">
    <source>
        <dbReference type="SAM" id="MobiDB-lite"/>
    </source>
</evidence>
<protein>
    <submittedName>
        <fullName evidence="3">SAM and SH3 domain-containing protein 1</fullName>
    </submittedName>
</protein>
<dbReference type="PROSITE" id="PS50105">
    <property type="entry name" value="SAM_DOMAIN"/>
    <property type="match status" value="2"/>
</dbReference>
<feature type="compositionally biased region" description="Basic residues" evidence="1">
    <location>
        <begin position="833"/>
        <end position="845"/>
    </location>
</feature>
<dbReference type="PANTHER" id="PTHR12301">
    <property type="entry name" value="SAM-DOMAIN, SH3 AND NUCLEAR LOCALIZATION SIGNALS PROTEIN RELATED"/>
    <property type="match status" value="1"/>
</dbReference>
<dbReference type="Pfam" id="PF26285">
    <property type="entry name" value="SASH1_Homeodomain"/>
    <property type="match status" value="2"/>
</dbReference>
<dbReference type="AlphaFoldDB" id="A0A2B4T1Q4"/>
<sequence length="1078" mass="120025">MSSSVEDWLRSLGFIHYTQAFLDNGYDELEICKEIGKEDLDAIGVRNFKDRTDILNAVERLKQSGTAVYFVLEGGTDSEPLQAQPERDTYLPVSLKMMLHDKLEEDKIDLTTHPYSKQDGSEGCLDTLVTLYADKFYTYEEHVLRALRILRQNKVEKEGAYDSSSSQFSAPPHSHERHSSTRHSSKSRYSDDHNEEPTSEDDVHHRSVSSEDPSSPAGRGWIPADYLDVDSPAQRGKKEKKRRKVERNTKLSRSLDSLKELHVNVEPKPRDREASSLKSKPFRFRLFHGGSKKKNHGNEIKKQPLEKKLSNQKKEDYNVLASAIKMGEEDRMALMIMVKQGELTVEEAVEQLKRYEEDSRNDDYLKPKNDFSCEDEKMGNKPKLKRGIFGKSTKRKSSSRPSSEFIASEMTTMSEEDRINLMRSVKNGEMSVEQALKRFVSYEEKHKRCDSDDASSSRPARESPRLPKSSGFSRISIKRVSGALSSASFRLSGNPALEPNSVFYTGVEGANAGGDGGSVDSSMSSGDEVLGTNDSSPAPSPKRLLANVQGVNKSPHSSSSSVESMGRADEKPVTCASPHRQPNFLSEMKAVLGKQAQSVDNIATEGVDVKLQQEQKSRQPLPGRQASLPVKETQRITPLSNPTDSLKMEPDVPARPGSTVSVPHRAPPPVPTRPSSKNFEDRRKSGDAQTDETPLSNDLGKEIKSNDPLLETKTLESAKLKNNQNRKPVLGKTKGDELSEGQGYLKPVSVEQKGDGIIGEGVKKPRHRPPPLPPRPKNSTTAREDTVARSVETQTSPPPANASQRHKDSKLAASTEEVYKVPVVHNASEKPQLKPKPKPKPRPRAKMTETQDTEDELYTAVPPPRPVEGATSEVMRTHGESSSSSMETNMDRAESKPSITKRTELGVSKNEAGDDSSPPVPAPRVKRPSHSLGEMIERKLHIERIDLTQKPYTDANGCWGVPVNLVDRYAEELRRSHEELANILERLRIRKLKKAGRTAVPCNVSELEFTRDPLGSLESMEEWLISLGLPMYITSLAEVEYDDMAAMPGMEERHFQFAGISDPRHMSRLLTSVAEMSS</sequence>
<dbReference type="SUPFAM" id="SSF47769">
    <property type="entry name" value="SAM/Pointed domain"/>
    <property type="match status" value="2"/>
</dbReference>
<feature type="region of interest" description="Disordered" evidence="1">
    <location>
        <begin position="160"/>
        <end position="280"/>
    </location>
</feature>
<evidence type="ECO:0000259" key="2">
    <source>
        <dbReference type="PROSITE" id="PS50105"/>
    </source>
</evidence>
<feature type="compositionally biased region" description="Low complexity" evidence="1">
    <location>
        <begin position="554"/>
        <end position="564"/>
    </location>
</feature>
<feature type="compositionally biased region" description="Polar residues" evidence="1">
    <location>
        <begin position="687"/>
        <end position="696"/>
    </location>
</feature>
<dbReference type="InterPro" id="IPR001660">
    <property type="entry name" value="SAM"/>
</dbReference>
<feature type="compositionally biased region" description="Basic and acidic residues" evidence="1">
    <location>
        <begin position="356"/>
        <end position="379"/>
    </location>
</feature>
<dbReference type="OrthoDB" id="5990560at2759"/>
<comment type="caution">
    <text evidence="3">The sequence shown here is derived from an EMBL/GenBank/DDBJ whole genome shotgun (WGS) entry which is preliminary data.</text>
</comment>
<dbReference type="SMART" id="SM00454">
    <property type="entry name" value="SAM"/>
    <property type="match status" value="2"/>
</dbReference>
<dbReference type="InterPro" id="IPR013761">
    <property type="entry name" value="SAM/pointed_sf"/>
</dbReference>
<name>A0A2B4T1Q4_STYPI</name>
<dbReference type="Proteomes" id="UP000225706">
    <property type="component" value="Unassembled WGS sequence"/>
</dbReference>
<dbReference type="Gene3D" id="1.10.150.50">
    <property type="entry name" value="Transcription Factor, Ets-1"/>
    <property type="match status" value="2"/>
</dbReference>
<accession>A0A2B4T1Q4</accession>
<feature type="compositionally biased region" description="Basic residues" evidence="1">
    <location>
        <begin position="235"/>
        <end position="245"/>
    </location>
</feature>
<evidence type="ECO:0000313" key="3">
    <source>
        <dbReference type="EMBL" id="PFX34555.1"/>
    </source>
</evidence>
<dbReference type="PANTHER" id="PTHR12301:SF8">
    <property type="entry name" value="STERILE ALPHA MOTIF DOMAIN-CONTAINING PROTEIN 5"/>
    <property type="match status" value="1"/>
</dbReference>
<dbReference type="InterPro" id="IPR051725">
    <property type="entry name" value="SAM-SH3_domain_protein"/>
</dbReference>
<gene>
    <name evidence="3" type="primary">Sash1</name>
    <name evidence="3" type="ORF">AWC38_SpisGene416</name>
</gene>
<feature type="compositionally biased region" description="Basic and acidic residues" evidence="1">
    <location>
        <begin position="256"/>
        <end position="275"/>
    </location>
</feature>
<feature type="domain" description="SAM" evidence="2">
    <location>
        <begin position="1"/>
        <end position="64"/>
    </location>
</feature>
<feature type="region of interest" description="Disordered" evidence="1">
    <location>
        <begin position="505"/>
        <end position="580"/>
    </location>
</feature>